<reference evidence="1 2" key="1">
    <citation type="submission" date="2024-04" db="EMBL/GenBank/DDBJ databases">
        <title>Genome assembly C_amara_ONT_v2.</title>
        <authorList>
            <person name="Yant L."/>
            <person name="Moore C."/>
            <person name="Slenker M."/>
        </authorList>
    </citation>
    <scope>NUCLEOTIDE SEQUENCE [LARGE SCALE GENOMIC DNA]</scope>
    <source>
        <tissue evidence="1">Leaf</tissue>
    </source>
</reference>
<comment type="caution">
    <text evidence="1">The sequence shown here is derived from an EMBL/GenBank/DDBJ whole genome shotgun (WGS) entry which is preliminary data.</text>
</comment>
<evidence type="ECO:0000313" key="2">
    <source>
        <dbReference type="Proteomes" id="UP001558713"/>
    </source>
</evidence>
<protein>
    <recommendedName>
        <fullName evidence="3">RNase H type-1 domain-containing protein</fullName>
    </recommendedName>
</protein>
<dbReference type="Proteomes" id="UP001558713">
    <property type="component" value="Unassembled WGS sequence"/>
</dbReference>
<accession>A0ABD1BFP3</accession>
<dbReference type="AlphaFoldDB" id="A0ABD1BFP3"/>
<evidence type="ECO:0008006" key="3">
    <source>
        <dbReference type="Google" id="ProtNLM"/>
    </source>
</evidence>
<organism evidence="1 2">
    <name type="scientific">Cardamine amara subsp. amara</name>
    <dbReference type="NCBI Taxonomy" id="228776"/>
    <lineage>
        <taxon>Eukaryota</taxon>
        <taxon>Viridiplantae</taxon>
        <taxon>Streptophyta</taxon>
        <taxon>Embryophyta</taxon>
        <taxon>Tracheophyta</taxon>
        <taxon>Spermatophyta</taxon>
        <taxon>Magnoliopsida</taxon>
        <taxon>eudicotyledons</taxon>
        <taxon>Gunneridae</taxon>
        <taxon>Pentapetalae</taxon>
        <taxon>rosids</taxon>
        <taxon>malvids</taxon>
        <taxon>Brassicales</taxon>
        <taxon>Brassicaceae</taxon>
        <taxon>Cardamineae</taxon>
        <taxon>Cardamine</taxon>
    </lineage>
</organism>
<proteinExistence type="predicted"/>
<name>A0ABD1BFP3_CARAN</name>
<sequence length="96" mass="11115">MPSLYDLHMEMVEIWSNSDFAVQAINVPGDWPKYHSLLDRLRYAQSRFRTCQVKLSSVCANLAARKIAKSVTNEGRYHSYLARGEPTWLHTTIKED</sequence>
<keyword evidence="2" id="KW-1185">Reference proteome</keyword>
<evidence type="ECO:0000313" key="1">
    <source>
        <dbReference type="EMBL" id="KAL1216434.1"/>
    </source>
</evidence>
<gene>
    <name evidence="1" type="ORF">V5N11_026364</name>
</gene>
<dbReference type="EMBL" id="JBANAX010000265">
    <property type="protein sequence ID" value="KAL1216434.1"/>
    <property type="molecule type" value="Genomic_DNA"/>
</dbReference>